<dbReference type="EMBL" id="UFQT01002408">
    <property type="protein sequence ID" value="SSX33398.1"/>
    <property type="molecule type" value="Genomic_DNA"/>
</dbReference>
<organism evidence="2">
    <name type="scientific">Culicoides sonorensis</name>
    <name type="common">Biting midge</name>
    <dbReference type="NCBI Taxonomy" id="179676"/>
    <lineage>
        <taxon>Eukaryota</taxon>
        <taxon>Metazoa</taxon>
        <taxon>Ecdysozoa</taxon>
        <taxon>Arthropoda</taxon>
        <taxon>Hexapoda</taxon>
        <taxon>Insecta</taxon>
        <taxon>Pterygota</taxon>
        <taxon>Neoptera</taxon>
        <taxon>Endopterygota</taxon>
        <taxon>Diptera</taxon>
        <taxon>Nematocera</taxon>
        <taxon>Chironomoidea</taxon>
        <taxon>Ceratopogonidae</taxon>
        <taxon>Ceratopogoninae</taxon>
        <taxon>Culicoides</taxon>
        <taxon>Monoculicoides</taxon>
    </lineage>
</organism>
<dbReference type="VEuPathDB" id="VectorBase:CSON006399"/>
<protein>
    <submittedName>
        <fullName evidence="2">CSON006399 protein</fullName>
    </submittedName>
</protein>
<reference evidence="2" key="2">
    <citation type="submission" date="2018-07" db="EMBL/GenBank/DDBJ databases">
        <authorList>
            <person name="Quirk P.G."/>
            <person name="Krulwich T.A."/>
        </authorList>
    </citation>
    <scope>NUCLEOTIDE SEQUENCE</scope>
</reference>
<dbReference type="EMBL" id="UFQS01002408">
    <property type="protein sequence ID" value="SSX13979.1"/>
    <property type="molecule type" value="Genomic_DNA"/>
</dbReference>
<evidence type="ECO:0000313" key="2">
    <source>
        <dbReference type="EMBL" id="SSX33398.1"/>
    </source>
</evidence>
<reference evidence="1" key="1">
    <citation type="submission" date="2018-04" db="EMBL/GenBank/DDBJ databases">
        <authorList>
            <person name="Go L.Y."/>
            <person name="Mitchell J.A."/>
        </authorList>
    </citation>
    <scope>NUCLEOTIDE SEQUENCE</scope>
    <source>
        <tissue evidence="1">Whole organism</tissue>
    </source>
</reference>
<name>A0A336N4N5_CULSO</name>
<dbReference type="AlphaFoldDB" id="A0A336N4N5"/>
<proteinExistence type="predicted"/>
<sequence length="63" mass="7850">MLFMLHFKEIVKLLVETQHKIIWNKLFFSTAYLDYCEIKRFYDAIRVLSIKHLFKRFVPHFKD</sequence>
<evidence type="ECO:0000313" key="1">
    <source>
        <dbReference type="EMBL" id="SSX13979.1"/>
    </source>
</evidence>
<accession>A0A336N4N5</accession>
<gene>
    <name evidence="2" type="primary">CSON006399</name>
</gene>